<reference evidence="2" key="1">
    <citation type="submission" date="2017-09" db="EMBL/GenBank/DDBJ databases">
        <authorList>
            <person name="Varghese N."/>
            <person name="Submissions S."/>
        </authorList>
    </citation>
    <scope>NUCLEOTIDE SEQUENCE [LARGE SCALE GENOMIC DNA]</scope>
    <source>
        <strain evidence="2">MSL47</strain>
    </source>
</reference>
<gene>
    <name evidence="1" type="ORF">SAMN06265827_108121</name>
</gene>
<sequence>MKISGFSMVRNATKLYYPIKEAIESILPICDEFIIAVGKGDEDDYTRERIESIKSDKIKIIDTVWDEKDFKGGRVNAIQTNIALNECSGDWCFYLQADEVVHEKYLAVIKDRCLELLDDDEVEALVFDYRHFWGDYEHYHKSHGWYKREVRMIKNNLSIKSHNSAQGFRKNGRPVRAAHANAEIFHYGWVRPPHYMQSKKKALDSVHWGKKRAEEYYNQAADEFDYGPLNRLPVYKGTHPKVMEQWISRMDWKYKLQYSGDPDSRRELHKHEKKKTRMITAMEQWLERRFGGKIYLSGHRNYKLLGNK</sequence>
<protein>
    <recommendedName>
        <fullName evidence="3">Glycosyl transferase family 2</fullName>
    </recommendedName>
</protein>
<keyword evidence="2" id="KW-1185">Reference proteome</keyword>
<dbReference type="InterPro" id="IPR029044">
    <property type="entry name" value="Nucleotide-diphossugar_trans"/>
</dbReference>
<dbReference type="Proteomes" id="UP000219573">
    <property type="component" value="Unassembled WGS sequence"/>
</dbReference>
<evidence type="ECO:0000313" key="1">
    <source>
        <dbReference type="EMBL" id="SNY24480.1"/>
    </source>
</evidence>
<name>A0A285GLI0_9FIRM</name>
<dbReference type="SUPFAM" id="SSF53448">
    <property type="entry name" value="Nucleotide-diphospho-sugar transferases"/>
    <property type="match status" value="1"/>
</dbReference>
<accession>A0A285GLI0</accession>
<evidence type="ECO:0000313" key="2">
    <source>
        <dbReference type="Proteomes" id="UP000219573"/>
    </source>
</evidence>
<dbReference type="RefSeq" id="WP_097017446.1">
    <property type="nucleotide sequence ID" value="NZ_OBDZ01000008.1"/>
</dbReference>
<dbReference type="EMBL" id="OBDZ01000008">
    <property type="protein sequence ID" value="SNY24480.1"/>
    <property type="molecule type" value="Genomic_DNA"/>
</dbReference>
<proteinExistence type="predicted"/>
<dbReference type="Gene3D" id="3.90.550.10">
    <property type="entry name" value="Spore Coat Polysaccharide Biosynthesis Protein SpsA, Chain A"/>
    <property type="match status" value="1"/>
</dbReference>
<organism evidence="1 2">
    <name type="scientific">Orenia metallireducens</name>
    <dbReference type="NCBI Taxonomy" id="1413210"/>
    <lineage>
        <taxon>Bacteria</taxon>
        <taxon>Bacillati</taxon>
        <taxon>Bacillota</taxon>
        <taxon>Clostridia</taxon>
        <taxon>Halanaerobiales</taxon>
        <taxon>Halobacteroidaceae</taxon>
        <taxon>Orenia</taxon>
    </lineage>
</organism>
<evidence type="ECO:0008006" key="3">
    <source>
        <dbReference type="Google" id="ProtNLM"/>
    </source>
</evidence>
<dbReference type="OrthoDB" id="9815923at2"/>
<dbReference type="AlphaFoldDB" id="A0A285GLI0"/>